<dbReference type="Proteomes" id="UP001597467">
    <property type="component" value="Unassembled WGS sequence"/>
</dbReference>
<dbReference type="EMBL" id="JBHULM010000011">
    <property type="protein sequence ID" value="MFD2542926.1"/>
    <property type="molecule type" value="Genomic_DNA"/>
</dbReference>
<feature type="coiled-coil region" evidence="1">
    <location>
        <begin position="102"/>
        <end position="167"/>
    </location>
</feature>
<evidence type="ECO:0000313" key="3">
    <source>
        <dbReference type="EMBL" id="MFD2542926.1"/>
    </source>
</evidence>
<proteinExistence type="predicted"/>
<keyword evidence="2" id="KW-1133">Transmembrane helix</keyword>
<dbReference type="RefSeq" id="WP_379904299.1">
    <property type="nucleotide sequence ID" value="NZ_JBHULM010000011.1"/>
</dbReference>
<evidence type="ECO:0000256" key="1">
    <source>
        <dbReference type="SAM" id="Coils"/>
    </source>
</evidence>
<gene>
    <name evidence="3" type="ORF">ACFSSB_11400</name>
</gene>
<name>A0ABW5K268_9FLAO</name>
<evidence type="ECO:0000313" key="4">
    <source>
        <dbReference type="Proteomes" id="UP001597467"/>
    </source>
</evidence>
<evidence type="ECO:0000256" key="2">
    <source>
        <dbReference type="SAM" id="Phobius"/>
    </source>
</evidence>
<sequence length="299" mass="33797">MTTSKKKGIKTILSVFILLFVSYGGYSLISSKITNNTEILSDKKLILNKLKETSLAYDTAIKESKVKDVHLEEAKLKIDHLIDSLQTSNATVKDLLLLKEKQLELSSEMKNLIRDNKELIQDNKILVHSLQKRKTQLSNSEAISTELKKENEALQAEKNLLHNSIEEAKYLTLLDLEIAGIKERSSGKEMTTNKAKRVNKLKICYAIAKNTLVQEGDKTMQVQILDPNNELVTQNTGALQIAESNILYSFNTTFSYKNENLNVCDYFVFNADTTLEKGTYQIHIYDNKNVVTSSTIALK</sequence>
<comment type="caution">
    <text evidence="3">The sequence shown here is derived from an EMBL/GenBank/DDBJ whole genome shotgun (WGS) entry which is preliminary data.</text>
</comment>
<accession>A0ABW5K268</accession>
<feature type="transmembrane region" description="Helical" evidence="2">
    <location>
        <begin position="12"/>
        <end position="29"/>
    </location>
</feature>
<keyword evidence="1" id="KW-0175">Coiled coil</keyword>
<organism evidence="3 4">
    <name type="scientific">Lacinutrix gracilariae</name>
    <dbReference type="NCBI Taxonomy" id="1747198"/>
    <lineage>
        <taxon>Bacteria</taxon>
        <taxon>Pseudomonadati</taxon>
        <taxon>Bacteroidota</taxon>
        <taxon>Flavobacteriia</taxon>
        <taxon>Flavobacteriales</taxon>
        <taxon>Flavobacteriaceae</taxon>
        <taxon>Lacinutrix</taxon>
    </lineage>
</organism>
<protein>
    <submittedName>
        <fullName evidence="3">Uncharacterized protein</fullName>
    </submittedName>
</protein>
<reference evidence="4" key="1">
    <citation type="journal article" date="2019" name="Int. J. Syst. Evol. Microbiol.">
        <title>The Global Catalogue of Microorganisms (GCM) 10K type strain sequencing project: providing services to taxonomists for standard genome sequencing and annotation.</title>
        <authorList>
            <consortium name="The Broad Institute Genomics Platform"/>
            <consortium name="The Broad Institute Genome Sequencing Center for Infectious Disease"/>
            <person name="Wu L."/>
            <person name="Ma J."/>
        </authorList>
    </citation>
    <scope>NUCLEOTIDE SEQUENCE [LARGE SCALE GENOMIC DNA]</scope>
    <source>
        <strain evidence="4">KCTC 42808</strain>
    </source>
</reference>
<keyword evidence="2" id="KW-0472">Membrane</keyword>
<keyword evidence="2" id="KW-0812">Transmembrane</keyword>
<keyword evidence="4" id="KW-1185">Reference proteome</keyword>